<gene>
    <name evidence="2" type="ORF">SMB34_04045</name>
</gene>
<dbReference type="Pfam" id="PF13649">
    <property type="entry name" value="Methyltransf_25"/>
    <property type="match status" value="1"/>
</dbReference>
<dbReference type="RefSeq" id="WP_037989172.1">
    <property type="nucleotide sequence ID" value="NZ_AUNC01000012.1"/>
</dbReference>
<evidence type="ECO:0000259" key="1">
    <source>
        <dbReference type="Pfam" id="PF13649"/>
    </source>
</evidence>
<dbReference type="Gene3D" id="3.40.50.150">
    <property type="entry name" value="Vaccinia Virus protein VP39"/>
    <property type="match status" value="1"/>
</dbReference>
<keyword evidence="3" id="KW-1185">Reference proteome</keyword>
<protein>
    <recommendedName>
        <fullName evidence="1">Methyltransferase domain-containing protein</fullName>
    </recommendedName>
</protein>
<dbReference type="CDD" id="cd02440">
    <property type="entry name" value="AdoMet_MTases"/>
    <property type="match status" value="1"/>
</dbReference>
<feature type="domain" description="Methyltransferase" evidence="1">
    <location>
        <begin position="99"/>
        <end position="191"/>
    </location>
</feature>
<dbReference type="InterPro" id="IPR041698">
    <property type="entry name" value="Methyltransf_25"/>
</dbReference>
<name>A0ABR4TRE0_9PROT</name>
<reference evidence="2 3" key="1">
    <citation type="submission" date="2013-07" db="EMBL/GenBank/DDBJ databases">
        <title>Thalassospira permensis NBRC 106175 Genome Sequencing.</title>
        <authorList>
            <person name="Lai Q."/>
            <person name="Shao Z."/>
        </authorList>
    </citation>
    <scope>NUCLEOTIDE SEQUENCE [LARGE SCALE GENOMIC DNA]</scope>
    <source>
        <strain evidence="2 3">NBRC 106175</strain>
    </source>
</reference>
<dbReference type="InterPro" id="IPR029063">
    <property type="entry name" value="SAM-dependent_MTases_sf"/>
</dbReference>
<sequence length="266" mass="30888">MDNQKEDGSLTILRKKAFWLFERIFFGGRLSEKILVKLLSLHYRSVFRREWSWAREQPHFFNHRIGFFDFIYGESGTSIFPYYRGFFVSELIKDHDRLLDIGCGDGFFTKRFYSKRCAHIDAIDIEPTAIETAKSLNASPKIDYRLSDAVNKPFPSVDYNIVVWDGAIGHFAAETTHIVLAKIVEVLSEDGVFAGSEYLGLEGHDHLQFFETIEELDALFSSHFPYRAYRVVKYDTPFSPGMLRHEVFWRCSANPIRIDQSGWTVL</sequence>
<evidence type="ECO:0000313" key="3">
    <source>
        <dbReference type="Proteomes" id="UP000027463"/>
    </source>
</evidence>
<evidence type="ECO:0000313" key="2">
    <source>
        <dbReference type="EMBL" id="KEO57894.1"/>
    </source>
</evidence>
<comment type="caution">
    <text evidence="2">The sequence shown here is derived from an EMBL/GenBank/DDBJ whole genome shotgun (WGS) entry which is preliminary data.</text>
</comment>
<dbReference type="SUPFAM" id="SSF53335">
    <property type="entry name" value="S-adenosyl-L-methionine-dependent methyltransferases"/>
    <property type="match status" value="1"/>
</dbReference>
<dbReference type="EMBL" id="AUNC01000012">
    <property type="protein sequence ID" value="KEO57894.1"/>
    <property type="molecule type" value="Genomic_DNA"/>
</dbReference>
<dbReference type="Proteomes" id="UP000027463">
    <property type="component" value="Unassembled WGS sequence"/>
</dbReference>
<proteinExistence type="predicted"/>
<organism evidence="2 3">
    <name type="scientific">Thalassospira permensis NBRC 106175</name>
    <dbReference type="NCBI Taxonomy" id="1353532"/>
    <lineage>
        <taxon>Bacteria</taxon>
        <taxon>Pseudomonadati</taxon>
        <taxon>Pseudomonadota</taxon>
        <taxon>Alphaproteobacteria</taxon>
        <taxon>Rhodospirillales</taxon>
        <taxon>Thalassospiraceae</taxon>
        <taxon>Thalassospira</taxon>
    </lineage>
</organism>
<accession>A0ABR4TRE0</accession>